<dbReference type="SUPFAM" id="SSF54909">
    <property type="entry name" value="Dimeric alpha+beta barrel"/>
    <property type="match status" value="1"/>
</dbReference>
<dbReference type="Proteomes" id="UP001161325">
    <property type="component" value="Unassembled WGS sequence"/>
</dbReference>
<gene>
    <name evidence="3" type="ORF">rosag_12930</name>
</gene>
<dbReference type="AlphaFoldDB" id="A0AA37QEE7"/>
<sequence>MRFMVIRKSDPDTEAGMLPSEALLDAMQRYNEEMVQAGVLLSGAGLKPSAQGARVSFKNGTPTVTDGPFAEAKELIAGVSIIQCGTKDEALEWVRRWPPLDGGGNVQLELRPLYELEDFGDSPALDRMREVGFIEPWGNA</sequence>
<accession>A0AA37QEE7</accession>
<proteinExistence type="inferred from homology"/>
<dbReference type="PANTHER" id="PTHR35174:SF4">
    <property type="entry name" value="BLL7163 PROTEIN"/>
    <property type="match status" value="1"/>
</dbReference>
<feature type="domain" description="YCII-related" evidence="2">
    <location>
        <begin position="1"/>
        <end position="103"/>
    </location>
</feature>
<comment type="caution">
    <text evidence="3">The sequence shown here is derived from an EMBL/GenBank/DDBJ whole genome shotgun (WGS) entry which is preliminary data.</text>
</comment>
<keyword evidence="4" id="KW-1185">Reference proteome</keyword>
<evidence type="ECO:0000313" key="4">
    <source>
        <dbReference type="Proteomes" id="UP001161325"/>
    </source>
</evidence>
<evidence type="ECO:0000259" key="2">
    <source>
        <dbReference type="Pfam" id="PF03795"/>
    </source>
</evidence>
<dbReference type="PANTHER" id="PTHR35174">
    <property type="entry name" value="BLL7171 PROTEIN-RELATED"/>
    <property type="match status" value="1"/>
</dbReference>
<reference evidence="3" key="1">
    <citation type="submission" date="2022-08" db="EMBL/GenBank/DDBJ databases">
        <title>Draft genome sequencing of Roseisolibacter agri AW1220.</title>
        <authorList>
            <person name="Tobiishi Y."/>
            <person name="Tonouchi A."/>
        </authorList>
    </citation>
    <scope>NUCLEOTIDE SEQUENCE</scope>
    <source>
        <strain evidence="3">AW1220</strain>
    </source>
</reference>
<dbReference type="EMBL" id="BRXS01000002">
    <property type="protein sequence ID" value="GLC24780.1"/>
    <property type="molecule type" value="Genomic_DNA"/>
</dbReference>
<evidence type="ECO:0000256" key="1">
    <source>
        <dbReference type="ARBA" id="ARBA00007689"/>
    </source>
</evidence>
<dbReference type="Pfam" id="PF03795">
    <property type="entry name" value="YCII"/>
    <property type="match status" value="1"/>
</dbReference>
<evidence type="ECO:0000313" key="3">
    <source>
        <dbReference type="EMBL" id="GLC24780.1"/>
    </source>
</evidence>
<comment type="similarity">
    <text evidence="1">Belongs to the YciI family.</text>
</comment>
<organism evidence="3 4">
    <name type="scientific">Roseisolibacter agri</name>
    <dbReference type="NCBI Taxonomy" id="2014610"/>
    <lineage>
        <taxon>Bacteria</taxon>
        <taxon>Pseudomonadati</taxon>
        <taxon>Gemmatimonadota</taxon>
        <taxon>Gemmatimonadia</taxon>
        <taxon>Gemmatimonadales</taxon>
        <taxon>Gemmatimonadaceae</taxon>
        <taxon>Roseisolibacter</taxon>
    </lineage>
</organism>
<dbReference type="InterPro" id="IPR005545">
    <property type="entry name" value="YCII"/>
</dbReference>
<dbReference type="Gene3D" id="3.30.70.1060">
    <property type="entry name" value="Dimeric alpha+beta barrel"/>
    <property type="match status" value="1"/>
</dbReference>
<dbReference type="RefSeq" id="WP_284349225.1">
    <property type="nucleotide sequence ID" value="NZ_BRXS01000002.1"/>
</dbReference>
<protein>
    <recommendedName>
        <fullName evidence="2">YCII-related domain-containing protein</fullName>
    </recommendedName>
</protein>
<dbReference type="InterPro" id="IPR011008">
    <property type="entry name" value="Dimeric_a/b-barrel"/>
</dbReference>
<name>A0AA37QEE7_9BACT</name>